<dbReference type="Pfam" id="PF02775">
    <property type="entry name" value="TPP_enzyme_C"/>
    <property type="match status" value="1"/>
</dbReference>
<dbReference type="SUPFAM" id="SSF52518">
    <property type="entry name" value="Thiamin diphosphate-binding fold (THDP-binding)"/>
    <property type="match status" value="1"/>
</dbReference>
<dbReference type="PANTHER" id="PTHR48084">
    <property type="entry name" value="2-OXOGLUTARATE OXIDOREDUCTASE SUBUNIT KORB-RELATED"/>
    <property type="match status" value="1"/>
</dbReference>
<name>A0A0F9BX58_9ZZZZ</name>
<dbReference type="Gene3D" id="3.40.920.10">
    <property type="entry name" value="Pyruvate-ferredoxin oxidoreductase, PFOR, domain III"/>
    <property type="match status" value="1"/>
</dbReference>
<dbReference type="SUPFAM" id="SSF52922">
    <property type="entry name" value="TK C-terminal domain-like"/>
    <property type="match status" value="1"/>
</dbReference>
<comment type="caution">
    <text evidence="3">The sequence shown here is derived from an EMBL/GenBank/DDBJ whole genome shotgun (WGS) entry which is preliminary data.</text>
</comment>
<dbReference type="GO" id="GO:0045333">
    <property type="term" value="P:cellular respiration"/>
    <property type="evidence" value="ECO:0007669"/>
    <property type="project" value="UniProtKB-ARBA"/>
</dbReference>
<dbReference type="InterPro" id="IPR011766">
    <property type="entry name" value="TPP_enzyme_TPP-bd"/>
</dbReference>
<dbReference type="InterPro" id="IPR051457">
    <property type="entry name" value="2-oxoacid:Fd_oxidoreductase"/>
</dbReference>
<organism evidence="3">
    <name type="scientific">marine sediment metagenome</name>
    <dbReference type="NCBI Taxonomy" id="412755"/>
    <lineage>
        <taxon>unclassified sequences</taxon>
        <taxon>metagenomes</taxon>
        <taxon>ecological metagenomes</taxon>
    </lineage>
</organism>
<proteinExistence type="predicted"/>
<evidence type="ECO:0000256" key="1">
    <source>
        <dbReference type="ARBA" id="ARBA00023002"/>
    </source>
</evidence>
<feature type="domain" description="Thiamine pyrophosphate enzyme TPP-binding" evidence="2">
    <location>
        <begin position="208"/>
        <end position="292"/>
    </location>
</feature>
<dbReference type="EMBL" id="LAZR01035814">
    <property type="protein sequence ID" value="KKL26510.1"/>
    <property type="molecule type" value="Genomic_DNA"/>
</dbReference>
<dbReference type="InterPro" id="IPR002869">
    <property type="entry name" value="Pyrv_flavodox_OxRed_cen"/>
</dbReference>
<gene>
    <name evidence="3" type="ORF">LCGC14_2394570</name>
</gene>
<evidence type="ECO:0000259" key="2">
    <source>
        <dbReference type="Pfam" id="PF02775"/>
    </source>
</evidence>
<dbReference type="InterPro" id="IPR009014">
    <property type="entry name" value="Transketo_C/PFOR_II"/>
</dbReference>
<dbReference type="GO" id="GO:0030976">
    <property type="term" value="F:thiamine pyrophosphate binding"/>
    <property type="evidence" value="ECO:0007669"/>
    <property type="project" value="InterPro"/>
</dbReference>
<dbReference type="GO" id="GO:0016625">
    <property type="term" value="F:oxidoreductase activity, acting on the aldehyde or oxo group of donors, iron-sulfur protein as acceptor"/>
    <property type="evidence" value="ECO:0007669"/>
    <property type="project" value="UniProtKB-ARBA"/>
</dbReference>
<accession>A0A0F9BX58</accession>
<dbReference type="InterPro" id="IPR029061">
    <property type="entry name" value="THDP-binding"/>
</dbReference>
<feature type="non-terminal residue" evidence="3">
    <location>
        <position position="530"/>
    </location>
</feature>
<sequence length="530" mass="58337">MIDHKRFAAEAFSRANRMDRRVWGKPGARIGLVAAGKNWLDLQHALSLLGIDANEAERLGITTYKVGQPWPLDMASFHDWAEGLDLVIAVEEKRKLIEVQIKEALFDDRHGRRVYGWHKGDEHSEGRREEIFPTRYALDPIYIAEKLGGLLIEEGRRTDRIEAGLARLADARGADNAEEIAARLPYFCSGCPHNSSTKVPEGHRAYAGIGCHYMVQWMDRETVGFTQMGGEGANWIGEAPFSTRNHVFQNLGDGTYNHSGVQSIRAALAAGTNITFKILYNDAVAMTGGQPVDGDLSVEKMVYQLRGEGIKRIAVVSDNPDQFSHDFSTAFIKEFKGLSIHHRDQLEAVQLELREILGTSVLIYVQTCAAEKRRRRKKGVMEDPAKRVFINELVCEGCGDCGVQSNCLSVIPKDTVLGRKRMIDQSACNKDYSCVKGFCPSFVTVHGGQLKKNTAMADEDDWPELPLPTLPTIDVPYNIMVAGIGGTGVLTVGSVLGMAAHIAEKGTSVLTQTGLAQKFGSVTSHVRIAN</sequence>
<reference evidence="3" key="1">
    <citation type="journal article" date="2015" name="Nature">
        <title>Complex archaea that bridge the gap between prokaryotes and eukaryotes.</title>
        <authorList>
            <person name="Spang A."/>
            <person name="Saw J.H."/>
            <person name="Jorgensen S.L."/>
            <person name="Zaremba-Niedzwiedzka K."/>
            <person name="Martijn J."/>
            <person name="Lind A.E."/>
            <person name="van Eijk R."/>
            <person name="Schleper C."/>
            <person name="Guy L."/>
            <person name="Ettema T.J."/>
        </authorList>
    </citation>
    <scope>NUCLEOTIDE SEQUENCE</scope>
</reference>
<dbReference type="PANTHER" id="PTHR48084:SF3">
    <property type="entry name" value="SUBUNIT OF PYRUVATE:FLAVODOXIN OXIDOREDUCTASE"/>
    <property type="match status" value="1"/>
</dbReference>
<evidence type="ECO:0000313" key="3">
    <source>
        <dbReference type="EMBL" id="KKL26510.1"/>
    </source>
</evidence>
<dbReference type="AlphaFoldDB" id="A0A0F9BX58"/>
<dbReference type="SUPFAM" id="SSF53323">
    <property type="entry name" value="Pyruvate-ferredoxin oxidoreductase, PFOR, domain III"/>
    <property type="match status" value="1"/>
</dbReference>
<keyword evidence="1" id="KW-0560">Oxidoreductase</keyword>
<protein>
    <recommendedName>
        <fullName evidence="2">Thiamine pyrophosphate enzyme TPP-binding domain-containing protein</fullName>
    </recommendedName>
</protein>